<comment type="caution">
    <text evidence="1">The sequence shown here is derived from an EMBL/GenBank/DDBJ whole genome shotgun (WGS) entry which is preliminary data.</text>
</comment>
<name>A0A844Q8V7_9HYPH</name>
<sequence>MKRSDIVTLASEVIFGKSLIMNVYRSIVVEAIISRALPDWTWCSSDYASHDFERNGIRLEVKQTAIRQTWTTTRLSRPSWDIAPRKGYWLDGKTWIPSPGRNAELYLLGLHAIADDTADHRDPEQWRFFVIATSDLPPTNQIGLRKVEQLASFSSVTGLAAKVDEILSQRRVTSTREPL</sequence>
<keyword evidence="2" id="KW-1185">Reference proteome</keyword>
<evidence type="ECO:0000313" key="2">
    <source>
        <dbReference type="Proteomes" id="UP000463224"/>
    </source>
</evidence>
<dbReference type="RefSeq" id="WP_156711457.1">
    <property type="nucleotide sequence ID" value="NZ_WPHG01000001.1"/>
</dbReference>
<proteinExistence type="predicted"/>
<gene>
    <name evidence="1" type="ORF">GN330_04595</name>
</gene>
<evidence type="ECO:0000313" key="1">
    <source>
        <dbReference type="EMBL" id="MVA96526.1"/>
    </source>
</evidence>
<accession>A0A844Q8V7</accession>
<organism evidence="1 2">
    <name type="scientific">Nitratireductor arenosus</name>
    <dbReference type="NCBI Taxonomy" id="2682096"/>
    <lineage>
        <taxon>Bacteria</taxon>
        <taxon>Pseudomonadati</taxon>
        <taxon>Pseudomonadota</taxon>
        <taxon>Alphaproteobacteria</taxon>
        <taxon>Hyphomicrobiales</taxon>
        <taxon>Phyllobacteriaceae</taxon>
        <taxon>Nitratireductor</taxon>
    </lineage>
</organism>
<dbReference type="Proteomes" id="UP000463224">
    <property type="component" value="Unassembled WGS sequence"/>
</dbReference>
<dbReference type="EMBL" id="WPHG01000001">
    <property type="protein sequence ID" value="MVA96526.1"/>
    <property type="molecule type" value="Genomic_DNA"/>
</dbReference>
<reference evidence="1 2" key="1">
    <citation type="submission" date="2019-12" db="EMBL/GenBank/DDBJ databases">
        <title>Nitratireductor arenosus sp. nov., Isolated from sea sand, Jeju island, South Korea.</title>
        <authorList>
            <person name="Kim W."/>
        </authorList>
    </citation>
    <scope>NUCLEOTIDE SEQUENCE [LARGE SCALE GENOMIC DNA]</scope>
    <source>
        <strain evidence="1 2">CAU 1489</strain>
    </source>
</reference>
<dbReference type="AlphaFoldDB" id="A0A844Q8V7"/>
<protein>
    <submittedName>
        <fullName evidence="1">Uncharacterized protein</fullName>
    </submittedName>
</protein>